<evidence type="ECO:0000313" key="9">
    <source>
        <dbReference type="EMBL" id="OXA57938.1"/>
    </source>
</evidence>
<evidence type="ECO:0000256" key="1">
    <source>
        <dbReference type="ARBA" id="ARBA00011073"/>
    </source>
</evidence>
<keyword evidence="2 5" id="KW-0645">Protease</keyword>
<comment type="similarity">
    <text evidence="1 5 6">Belongs to the peptidase S8 family.</text>
</comment>
<reference evidence="9 10" key="1">
    <citation type="submission" date="2015-12" db="EMBL/GenBank/DDBJ databases">
        <title>The genome of Folsomia candida.</title>
        <authorList>
            <person name="Faddeeva A."/>
            <person name="Derks M.F."/>
            <person name="Anvar Y."/>
            <person name="Smit S."/>
            <person name="Van Straalen N."/>
            <person name="Roelofs D."/>
        </authorList>
    </citation>
    <scope>NUCLEOTIDE SEQUENCE [LARGE SCALE GENOMIC DNA]</scope>
    <source>
        <strain evidence="9 10">VU population</strain>
        <tissue evidence="9">Whole body</tissue>
    </source>
</reference>
<evidence type="ECO:0000256" key="6">
    <source>
        <dbReference type="RuleBase" id="RU003355"/>
    </source>
</evidence>
<feature type="domain" description="Peptidase S8/S53" evidence="8">
    <location>
        <begin position="171"/>
        <end position="435"/>
    </location>
</feature>
<proteinExistence type="inferred from homology"/>
<evidence type="ECO:0000259" key="8">
    <source>
        <dbReference type="Pfam" id="PF00082"/>
    </source>
</evidence>
<dbReference type="InterPro" id="IPR050131">
    <property type="entry name" value="Peptidase_S8_subtilisin-like"/>
</dbReference>
<protein>
    <submittedName>
        <fullName evidence="9">Bacillopeptidase F</fullName>
    </submittedName>
</protein>
<dbReference type="AlphaFoldDB" id="A0A226EL45"/>
<evidence type="ECO:0000256" key="4">
    <source>
        <dbReference type="ARBA" id="ARBA00022825"/>
    </source>
</evidence>
<gene>
    <name evidence="9" type="ORF">Fcan01_06895</name>
</gene>
<dbReference type="OMA" id="RINCENS"/>
<keyword evidence="3 5" id="KW-0378">Hydrolase</keyword>
<dbReference type="PANTHER" id="PTHR43806:SF67">
    <property type="entry name" value="EGF-LIKE DOMAIN-CONTAINING PROTEIN"/>
    <property type="match status" value="1"/>
</dbReference>
<dbReference type="PROSITE" id="PS00138">
    <property type="entry name" value="SUBTILASE_SER"/>
    <property type="match status" value="1"/>
</dbReference>
<dbReference type="InterPro" id="IPR036852">
    <property type="entry name" value="Peptidase_S8/S53_dom_sf"/>
</dbReference>
<feature type="chain" id="PRO_5013008332" evidence="7">
    <location>
        <begin position="17"/>
        <end position="454"/>
    </location>
</feature>
<keyword evidence="10" id="KW-1185">Reference proteome</keyword>
<feature type="signal peptide" evidence="7">
    <location>
        <begin position="1"/>
        <end position="16"/>
    </location>
</feature>
<dbReference type="Pfam" id="PF00082">
    <property type="entry name" value="Peptidase_S8"/>
    <property type="match status" value="1"/>
</dbReference>
<sequence length="454" mass="47949">MKVFALVLVLAAAAHAGKVHPALKARLASGEVMDVIIELPSLEDIFTSPFVTGRSTVEARTANMISMLKDRTAASRRPFVNILSELGLSNQRSIAAPLWISNRFEVKNCDAALAEVLARVPGDFVIREPKIVSIIDGIESKPVSIEEVRQNEAQWGVAMIKAPAAWNTTKGNGIVVGIIDTGVHLNHEALRDAYAGAWHDPTHNRPTPDDIQSHGTHCIGSTLGRSNGIGVAPEARWIACRGLSDFGSGSEADLLDCAQWMLSGADPKPHVITNSWGGGSGDPWYNEAMRAWIVAGQIPVFALGNSGPSCRSANSPGDSIYTIGVGATNNADQMASFSSRGPTATMLKPEVSAPGQDIISAGNSGTNSYTSKSGTSMATPHVAGAVALLLAQDPSRNFYAIKDLLETTGDQPPVDPADVNCGTGQQWPNNAFGHGRINCENSVNANTTSSVIYF</sequence>
<dbReference type="PROSITE" id="PS51892">
    <property type="entry name" value="SUBTILASE"/>
    <property type="match status" value="1"/>
</dbReference>
<evidence type="ECO:0000313" key="10">
    <source>
        <dbReference type="Proteomes" id="UP000198287"/>
    </source>
</evidence>
<dbReference type="SUPFAM" id="SSF52743">
    <property type="entry name" value="Subtilisin-like"/>
    <property type="match status" value="1"/>
</dbReference>
<evidence type="ECO:0000256" key="7">
    <source>
        <dbReference type="SAM" id="SignalP"/>
    </source>
</evidence>
<keyword evidence="4 5" id="KW-0720">Serine protease</keyword>
<dbReference type="Proteomes" id="UP000198287">
    <property type="component" value="Unassembled WGS sequence"/>
</dbReference>
<evidence type="ECO:0000256" key="5">
    <source>
        <dbReference type="PROSITE-ProRule" id="PRU01240"/>
    </source>
</evidence>
<dbReference type="InterPro" id="IPR023827">
    <property type="entry name" value="Peptidase_S8_Asp-AS"/>
</dbReference>
<evidence type="ECO:0000256" key="2">
    <source>
        <dbReference type="ARBA" id="ARBA00022670"/>
    </source>
</evidence>
<dbReference type="EMBL" id="LNIX01000003">
    <property type="protein sequence ID" value="OXA57938.1"/>
    <property type="molecule type" value="Genomic_DNA"/>
</dbReference>
<feature type="active site" description="Charge relay system" evidence="5">
    <location>
        <position position="214"/>
    </location>
</feature>
<keyword evidence="7" id="KW-0732">Signal</keyword>
<dbReference type="PRINTS" id="PR00723">
    <property type="entry name" value="SUBTILISIN"/>
</dbReference>
<dbReference type="InterPro" id="IPR023828">
    <property type="entry name" value="Peptidase_S8_Ser-AS"/>
</dbReference>
<dbReference type="InterPro" id="IPR000209">
    <property type="entry name" value="Peptidase_S8/S53_dom"/>
</dbReference>
<dbReference type="InterPro" id="IPR015500">
    <property type="entry name" value="Peptidase_S8_subtilisin-rel"/>
</dbReference>
<accession>A0A226EL45</accession>
<name>A0A226EL45_FOLCA</name>
<dbReference type="PANTHER" id="PTHR43806">
    <property type="entry name" value="PEPTIDASE S8"/>
    <property type="match status" value="1"/>
</dbReference>
<evidence type="ECO:0000256" key="3">
    <source>
        <dbReference type="ARBA" id="ARBA00022801"/>
    </source>
</evidence>
<dbReference type="OrthoDB" id="206201at2759"/>
<dbReference type="GO" id="GO:0004252">
    <property type="term" value="F:serine-type endopeptidase activity"/>
    <property type="evidence" value="ECO:0007669"/>
    <property type="project" value="UniProtKB-UniRule"/>
</dbReference>
<organism evidence="9 10">
    <name type="scientific">Folsomia candida</name>
    <name type="common">Springtail</name>
    <dbReference type="NCBI Taxonomy" id="158441"/>
    <lineage>
        <taxon>Eukaryota</taxon>
        <taxon>Metazoa</taxon>
        <taxon>Ecdysozoa</taxon>
        <taxon>Arthropoda</taxon>
        <taxon>Hexapoda</taxon>
        <taxon>Collembola</taxon>
        <taxon>Entomobryomorpha</taxon>
        <taxon>Isotomoidea</taxon>
        <taxon>Isotomidae</taxon>
        <taxon>Proisotominae</taxon>
        <taxon>Folsomia</taxon>
    </lineage>
</organism>
<comment type="caution">
    <text evidence="9">The sequence shown here is derived from an EMBL/GenBank/DDBJ whole genome shotgun (WGS) entry which is preliminary data.</text>
</comment>
<dbReference type="Gene3D" id="3.40.50.200">
    <property type="entry name" value="Peptidase S8/S53 domain"/>
    <property type="match status" value="1"/>
</dbReference>
<dbReference type="PROSITE" id="PS00136">
    <property type="entry name" value="SUBTILASE_ASP"/>
    <property type="match status" value="1"/>
</dbReference>
<dbReference type="GO" id="GO:0006508">
    <property type="term" value="P:proteolysis"/>
    <property type="evidence" value="ECO:0007669"/>
    <property type="project" value="UniProtKB-KW"/>
</dbReference>
<feature type="active site" description="Charge relay system" evidence="5">
    <location>
        <position position="180"/>
    </location>
</feature>
<feature type="active site" description="Charge relay system" evidence="5">
    <location>
        <position position="376"/>
    </location>
</feature>